<comment type="caution">
    <text evidence="1">The sequence shown here is derived from an EMBL/GenBank/DDBJ whole genome shotgun (WGS) entry which is preliminary data.</text>
</comment>
<organism evidence="1 2">
    <name type="scientific">Bauhinia variegata</name>
    <name type="common">Purple orchid tree</name>
    <name type="synonym">Phanera variegata</name>
    <dbReference type="NCBI Taxonomy" id="167791"/>
    <lineage>
        <taxon>Eukaryota</taxon>
        <taxon>Viridiplantae</taxon>
        <taxon>Streptophyta</taxon>
        <taxon>Embryophyta</taxon>
        <taxon>Tracheophyta</taxon>
        <taxon>Spermatophyta</taxon>
        <taxon>Magnoliopsida</taxon>
        <taxon>eudicotyledons</taxon>
        <taxon>Gunneridae</taxon>
        <taxon>Pentapetalae</taxon>
        <taxon>rosids</taxon>
        <taxon>fabids</taxon>
        <taxon>Fabales</taxon>
        <taxon>Fabaceae</taxon>
        <taxon>Cercidoideae</taxon>
        <taxon>Cercideae</taxon>
        <taxon>Bauhiniinae</taxon>
        <taxon>Bauhinia</taxon>
    </lineage>
</organism>
<sequence length="217" mass="24943">MHGSWSELPSNLLNAIAKHVDYCDDYVWLRTVCKGWNLKLPKFPKHIKNPWLAFVYPDDNPFYSIGEERVYFFNFPDMHKTVIKGSYDGWFVTVGIDGEIQMLNPFSKDQISLPPMSTLPSVIAYHPEKHNEEYTITARLYRIGPDFRLVTSKSVMQQSHIKKVIISSSPGIMAMIIYGFCGKLAYCKFGDKEWTGIGTDPKLVIGMLYLTEERSML</sequence>
<keyword evidence="2" id="KW-1185">Reference proteome</keyword>
<protein>
    <submittedName>
        <fullName evidence="1">Uncharacterized protein</fullName>
    </submittedName>
</protein>
<dbReference type="Proteomes" id="UP000828941">
    <property type="component" value="Chromosome 2"/>
</dbReference>
<accession>A0ACB9Q1X3</accession>
<evidence type="ECO:0000313" key="2">
    <source>
        <dbReference type="Proteomes" id="UP000828941"/>
    </source>
</evidence>
<evidence type="ECO:0000313" key="1">
    <source>
        <dbReference type="EMBL" id="KAI4354787.1"/>
    </source>
</evidence>
<gene>
    <name evidence="1" type="ORF">L6164_003626</name>
</gene>
<reference evidence="1 2" key="1">
    <citation type="journal article" date="2022" name="DNA Res.">
        <title>Chromosomal-level genome assembly of the orchid tree Bauhinia variegata (Leguminosae; Cercidoideae) supports the allotetraploid origin hypothesis of Bauhinia.</title>
        <authorList>
            <person name="Zhong Y."/>
            <person name="Chen Y."/>
            <person name="Zheng D."/>
            <person name="Pang J."/>
            <person name="Liu Y."/>
            <person name="Luo S."/>
            <person name="Meng S."/>
            <person name="Qian L."/>
            <person name="Wei D."/>
            <person name="Dai S."/>
            <person name="Zhou R."/>
        </authorList>
    </citation>
    <scope>NUCLEOTIDE SEQUENCE [LARGE SCALE GENOMIC DNA]</scope>
    <source>
        <strain evidence="1">BV-YZ2020</strain>
    </source>
</reference>
<proteinExistence type="predicted"/>
<name>A0ACB9Q1X3_BAUVA</name>
<dbReference type="EMBL" id="CM039427">
    <property type="protein sequence ID" value="KAI4354787.1"/>
    <property type="molecule type" value="Genomic_DNA"/>
</dbReference>